<feature type="domain" description="Integrase-type" evidence="12">
    <location>
        <begin position="294"/>
        <end position="341"/>
    </location>
</feature>
<reference evidence="13 14" key="1">
    <citation type="submission" date="2018-07" db="EMBL/GenBank/DDBJ databases">
        <title>A high quality draft genome assembly of the barn swallow (H. rustica rustica).</title>
        <authorList>
            <person name="Formenti G."/>
            <person name="Chiara M."/>
            <person name="Poveda L."/>
            <person name="Francoijs K.-J."/>
            <person name="Bonisoli-Alquati A."/>
            <person name="Canova L."/>
            <person name="Gianfranceschi L."/>
            <person name="Horner D.S."/>
            <person name="Saino N."/>
        </authorList>
    </citation>
    <scope>NUCLEOTIDE SEQUENCE [LARGE SCALE GENOMIC DNA]</scope>
    <source>
        <strain evidence="13">Chelidonia</strain>
        <tissue evidence="13">Blood</tissue>
    </source>
</reference>
<accession>A0A3M0KQU6</accession>
<dbReference type="GO" id="GO:0016787">
    <property type="term" value="F:hydrolase activity"/>
    <property type="evidence" value="ECO:0007669"/>
    <property type="project" value="UniProtKB-KW"/>
</dbReference>
<dbReference type="SUPFAM" id="SSF47353">
    <property type="entry name" value="Retrovirus capsid dimerization domain-like"/>
    <property type="match status" value="1"/>
</dbReference>
<evidence type="ECO:0000256" key="9">
    <source>
        <dbReference type="ARBA" id="ARBA00023125"/>
    </source>
</evidence>
<gene>
    <name evidence="13" type="ORF">DUI87_07854</name>
</gene>
<evidence type="ECO:0000256" key="8">
    <source>
        <dbReference type="ARBA" id="ARBA00022908"/>
    </source>
</evidence>
<keyword evidence="14" id="KW-1185">Reference proteome</keyword>
<evidence type="ECO:0000256" key="6">
    <source>
        <dbReference type="ARBA" id="ARBA00022759"/>
    </source>
</evidence>
<dbReference type="Proteomes" id="UP000269221">
    <property type="component" value="Unassembled WGS sequence"/>
</dbReference>
<dbReference type="OrthoDB" id="10046159at2759"/>
<dbReference type="Pfam" id="PF00552">
    <property type="entry name" value="IN_DBD_C"/>
    <property type="match status" value="1"/>
</dbReference>
<dbReference type="GO" id="GO:0003677">
    <property type="term" value="F:DNA binding"/>
    <property type="evidence" value="ECO:0007669"/>
    <property type="project" value="UniProtKB-KW"/>
</dbReference>
<dbReference type="EMBL" id="QRBI01000104">
    <property type="protein sequence ID" value="RMC15652.1"/>
    <property type="molecule type" value="Genomic_DNA"/>
</dbReference>
<dbReference type="GO" id="GO:0016032">
    <property type="term" value="P:viral process"/>
    <property type="evidence" value="ECO:0007669"/>
    <property type="project" value="InterPro"/>
</dbReference>
<dbReference type="PANTHER" id="PTHR40389">
    <property type="entry name" value="ENDOGENOUS RETROVIRUS GROUP K MEMBER 24 GAG POLYPROTEIN-RELATED"/>
    <property type="match status" value="1"/>
</dbReference>
<evidence type="ECO:0000256" key="4">
    <source>
        <dbReference type="ARBA" id="ARBA00022722"/>
    </source>
</evidence>
<keyword evidence="4" id="KW-0540">Nuclease</keyword>
<keyword evidence="9" id="KW-0238">DNA-binding</keyword>
<organism evidence="13 14">
    <name type="scientific">Hirundo rustica rustica</name>
    <dbReference type="NCBI Taxonomy" id="333673"/>
    <lineage>
        <taxon>Eukaryota</taxon>
        <taxon>Metazoa</taxon>
        <taxon>Chordata</taxon>
        <taxon>Craniata</taxon>
        <taxon>Vertebrata</taxon>
        <taxon>Euteleostomi</taxon>
        <taxon>Archelosauria</taxon>
        <taxon>Archosauria</taxon>
        <taxon>Dinosauria</taxon>
        <taxon>Saurischia</taxon>
        <taxon>Theropoda</taxon>
        <taxon>Coelurosauria</taxon>
        <taxon>Aves</taxon>
        <taxon>Neognathae</taxon>
        <taxon>Neoaves</taxon>
        <taxon>Telluraves</taxon>
        <taxon>Australaves</taxon>
        <taxon>Passeriformes</taxon>
        <taxon>Sylvioidea</taxon>
        <taxon>Hirundinidae</taxon>
        <taxon>Hirundo</taxon>
    </lineage>
</organism>
<dbReference type="Pfam" id="PF19317">
    <property type="entry name" value="Gag_p24_C"/>
    <property type="match status" value="1"/>
</dbReference>
<keyword evidence="6" id="KW-0255">Endonuclease</keyword>
<keyword evidence="1" id="KW-0945">Host-virus interaction</keyword>
<dbReference type="Gene3D" id="1.10.1200.30">
    <property type="match status" value="1"/>
</dbReference>
<dbReference type="InterPro" id="IPR001037">
    <property type="entry name" value="Integrase_C_retrovir"/>
</dbReference>
<dbReference type="Gene3D" id="1.10.375.10">
    <property type="entry name" value="Human Immunodeficiency Virus Type 1 Capsid Protein"/>
    <property type="match status" value="1"/>
</dbReference>
<dbReference type="GO" id="GO:0016779">
    <property type="term" value="F:nucleotidyltransferase activity"/>
    <property type="evidence" value="ECO:0007669"/>
    <property type="project" value="UniProtKB-KW"/>
</dbReference>
<dbReference type="InterPro" id="IPR036862">
    <property type="entry name" value="Integrase_C_dom_sf_retrovir"/>
</dbReference>
<evidence type="ECO:0000313" key="13">
    <source>
        <dbReference type="EMBL" id="RMC15652.1"/>
    </source>
</evidence>
<evidence type="ECO:0000256" key="3">
    <source>
        <dbReference type="ARBA" id="ARBA00022695"/>
    </source>
</evidence>
<evidence type="ECO:0000259" key="12">
    <source>
        <dbReference type="PROSITE" id="PS51027"/>
    </source>
</evidence>
<dbReference type="PROSITE" id="PS51027">
    <property type="entry name" value="INTEGRASE_DBD"/>
    <property type="match status" value="1"/>
</dbReference>
<dbReference type="Gene3D" id="2.30.30.10">
    <property type="entry name" value="Integrase, C-terminal domain superfamily, retroviral"/>
    <property type="match status" value="1"/>
</dbReference>
<keyword evidence="2" id="KW-0808">Transferase</keyword>
<keyword evidence="3" id="KW-0548">Nucleotidyltransferase</keyword>
<sequence length="378" mass="42295">MPRRRWGEAGNPEAGSDPDFSATPFTYQQSKRGSAVHSNWEPFPQQAIQGLCKAQAKLEYEREYFCNCLKANLARNTTVPFDLRKDLLPELWQNPETAVGNKNLPIQLATQPDGPFQPYSKIKQLPSEPFVAFVEQLTGAIELQVKNEGAQEQVLEEIALADADEQCEVAILSLSTEPTSHDMLQVCVRKIAFIKAHQNHSSKVKLPQKAAVADTVPPVPVPQPPPERRTCLLCDQAGHWTSQCPLKKQFLDFRDNGAGRSQRSKGNFSKKLENVNVKLNNPALTSSAFQQKSPDMIVKDPVTRETKSPHDQVTWGRGYACVSTPPDLKWVPAEWVKPFIPKLQSHLQRPHKWPVLPGGGESTEPSPSNYHYSLTVFF</sequence>
<evidence type="ECO:0000256" key="10">
    <source>
        <dbReference type="PROSITE-ProRule" id="PRU00506"/>
    </source>
</evidence>
<evidence type="ECO:0000256" key="1">
    <source>
        <dbReference type="ARBA" id="ARBA00022581"/>
    </source>
</evidence>
<dbReference type="InterPro" id="IPR036875">
    <property type="entry name" value="Znf_CCHC_sf"/>
</dbReference>
<dbReference type="SUPFAM" id="SSF50122">
    <property type="entry name" value="DNA-binding domain of retroviral integrase"/>
    <property type="match status" value="1"/>
</dbReference>
<evidence type="ECO:0000256" key="5">
    <source>
        <dbReference type="ARBA" id="ARBA00022723"/>
    </source>
</evidence>
<keyword evidence="8" id="KW-0229">DNA integration</keyword>
<dbReference type="SUPFAM" id="SSF57756">
    <property type="entry name" value="Retrovirus zinc finger-like domains"/>
    <property type="match status" value="1"/>
</dbReference>
<evidence type="ECO:0000313" key="14">
    <source>
        <dbReference type="Proteomes" id="UP000269221"/>
    </source>
</evidence>
<dbReference type="InterPro" id="IPR050195">
    <property type="entry name" value="Primate_lentivir_Gag_pol-like"/>
</dbReference>
<dbReference type="InterPro" id="IPR008916">
    <property type="entry name" value="Retrov_capsid_C"/>
</dbReference>
<feature type="DNA-binding region" description="Integrase-type" evidence="10">
    <location>
        <begin position="294"/>
        <end position="341"/>
    </location>
</feature>
<dbReference type="AlphaFoldDB" id="A0A3M0KQU6"/>
<evidence type="ECO:0000256" key="11">
    <source>
        <dbReference type="SAM" id="MobiDB-lite"/>
    </source>
</evidence>
<protein>
    <recommendedName>
        <fullName evidence="12">Integrase-type domain-containing protein</fullName>
    </recommendedName>
</protein>
<dbReference type="PANTHER" id="PTHR40389:SF4">
    <property type="match status" value="1"/>
</dbReference>
<proteinExistence type="predicted"/>
<keyword evidence="7" id="KW-0378">Hydrolase</keyword>
<name>A0A3M0KQU6_HIRRU</name>
<evidence type="ECO:0000256" key="2">
    <source>
        <dbReference type="ARBA" id="ARBA00022679"/>
    </source>
</evidence>
<evidence type="ECO:0000256" key="7">
    <source>
        <dbReference type="ARBA" id="ARBA00022801"/>
    </source>
</evidence>
<dbReference type="InterPro" id="IPR045345">
    <property type="entry name" value="Gag_p24_C"/>
</dbReference>
<dbReference type="GO" id="GO:0004519">
    <property type="term" value="F:endonuclease activity"/>
    <property type="evidence" value="ECO:0007669"/>
    <property type="project" value="UniProtKB-KW"/>
</dbReference>
<dbReference type="GO" id="GO:0015074">
    <property type="term" value="P:DNA integration"/>
    <property type="evidence" value="ECO:0007669"/>
    <property type="project" value="UniProtKB-KW"/>
</dbReference>
<keyword evidence="5" id="KW-0479">Metal-binding</keyword>
<feature type="region of interest" description="Disordered" evidence="11">
    <location>
        <begin position="1"/>
        <end position="29"/>
    </location>
</feature>
<dbReference type="GO" id="GO:0008270">
    <property type="term" value="F:zinc ion binding"/>
    <property type="evidence" value="ECO:0007669"/>
    <property type="project" value="InterPro"/>
</dbReference>
<dbReference type="InterPro" id="IPR008919">
    <property type="entry name" value="Retrov_capsid_N"/>
</dbReference>
<comment type="caution">
    <text evidence="13">The sequence shown here is derived from an EMBL/GenBank/DDBJ whole genome shotgun (WGS) entry which is preliminary data.</text>
</comment>